<proteinExistence type="predicted"/>
<protein>
    <submittedName>
        <fullName evidence="1">Cytochrome c family protein</fullName>
    </submittedName>
</protein>
<name>A0A170PMW5_9ZZZZ</name>
<evidence type="ECO:0000313" key="1">
    <source>
        <dbReference type="EMBL" id="CUS43356.1"/>
    </source>
</evidence>
<dbReference type="PROSITE" id="PS51257">
    <property type="entry name" value="PROKAR_LIPOPROTEIN"/>
    <property type="match status" value="1"/>
</dbReference>
<dbReference type="AlphaFoldDB" id="A0A170PMW5"/>
<dbReference type="EMBL" id="CZQE01000039">
    <property type="protein sequence ID" value="CUS43356.1"/>
    <property type="molecule type" value="Genomic_DNA"/>
</dbReference>
<accession>A0A170PMW5</accession>
<organism evidence="1">
    <name type="scientific">hydrothermal vent metagenome</name>
    <dbReference type="NCBI Taxonomy" id="652676"/>
    <lineage>
        <taxon>unclassified sequences</taxon>
        <taxon>metagenomes</taxon>
        <taxon>ecological metagenomes</taxon>
    </lineage>
</organism>
<sequence length="531" mass="56563">MTSHPHRDDRRLPIALLAVPLALAGAGLAGCHGTSTPGPQATVANPCGALAPNKTSTLPMNPGQNQAEVDCSAWQAFIALNWKADPKKNGFPDPGAAWASFGTPGDTSPTVWESYYEAAAVFGSNAPLKGTWQAKRPTVKVLSRTSKLGDLDLSDIVQAGGGDHWLTNQRGDVTYYEVMMNQDEFEFITSQTGFDLTTAAGQLKCASQPGKVISDGPPPPPKGPLRGGLNFPAGFSNGWDDTDCIGNKASYGQQVGAMEIKASWTPLPADHSLDYRYKTAIAEIRDPASGKMRQVTVGLAGLHIARKRFPRLPWVWATFEHIDNTPDEAAGGGFSPPALPANPNQRPSPGFTFFNAKCTPQKDPVYQCRHNVPPIPCGKGGVCMPYKAPMQITRINPVGEPANSVTAYVWSLLPAKSVFNYYRLVNVQWPQANIGTPPGPRLRVPLTMGNPTPKGAAGGPGQIVANTTAESFQQKANSCMDCHVFASIASPSLLQATAPGALRKVTKTTGPEGLAPYAADYSFIFLAETKR</sequence>
<gene>
    <name evidence="1" type="ORF">MGWOODY_Smn2535</name>
</gene>
<reference evidence="1" key="1">
    <citation type="submission" date="2015-10" db="EMBL/GenBank/DDBJ databases">
        <authorList>
            <person name="Gilbert D.G."/>
        </authorList>
    </citation>
    <scope>NUCLEOTIDE SEQUENCE</scope>
</reference>